<evidence type="ECO:0000256" key="1">
    <source>
        <dbReference type="SAM" id="Phobius"/>
    </source>
</evidence>
<gene>
    <name evidence="2" type="ORF">ENT52_07750</name>
</gene>
<feature type="transmembrane region" description="Helical" evidence="1">
    <location>
        <begin position="395"/>
        <end position="413"/>
    </location>
</feature>
<feature type="transmembrane region" description="Helical" evidence="1">
    <location>
        <begin position="95"/>
        <end position="118"/>
    </location>
</feature>
<proteinExistence type="predicted"/>
<feature type="transmembrane region" description="Helical" evidence="1">
    <location>
        <begin position="54"/>
        <end position="74"/>
    </location>
</feature>
<feature type="transmembrane region" description="Helical" evidence="1">
    <location>
        <begin position="291"/>
        <end position="311"/>
    </location>
</feature>
<organism evidence="2">
    <name type="scientific">Archaeoglobus fulgidus</name>
    <dbReference type="NCBI Taxonomy" id="2234"/>
    <lineage>
        <taxon>Archaea</taxon>
        <taxon>Methanobacteriati</taxon>
        <taxon>Methanobacteriota</taxon>
        <taxon>Archaeoglobi</taxon>
        <taxon>Archaeoglobales</taxon>
        <taxon>Archaeoglobaceae</taxon>
        <taxon>Archaeoglobus</taxon>
    </lineage>
</organism>
<protein>
    <submittedName>
        <fullName evidence="2">Uncharacterized protein</fullName>
    </submittedName>
</protein>
<feature type="transmembrane region" description="Helical" evidence="1">
    <location>
        <begin position="191"/>
        <end position="220"/>
    </location>
</feature>
<keyword evidence="1" id="KW-0472">Membrane</keyword>
<feature type="transmembrane region" description="Helical" evidence="1">
    <location>
        <begin position="124"/>
        <end position="149"/>
    </location>
</feature>
<feature type="transmembrane region" description="Helical" evidence="1">
    <location>
        <begin position="419"/>
        <end position="438"/>
    </location>
</feature>
<feature type="transmembrane region" description="Helical" evidence="1">
    <location>
        <begin position="29"/>
        <end position="48"/>
    </location>
</feature>
<sequence length="443" mass="49073">MHYQMMKRNPGIARERLLRITKKFSVEKNFLTIFLVFLFLGFLLSNYYEQSMLAISICIFIFVSSIFMTATSLQQSFAVGLFEPMKSMPISVGRLIPFLLLVDPLATIGVAIPTILGFQVLKAILFLLWIVFAILFGEFVAIVLVALLGGRGMLGFNQTKNFLISSFLLLVIISLPQIFKGQIRLLSEMNFVFPFASVTTETESAVLLLVHSIALFTLYWKFSTRFFEKIFESTGSQGKIKAFRFSPLSRSFSLVVKDLKITYRNPAGLVGILLPVLITISNGIAFLSANAIIELIVAVSSLSPIILGLFTRAEGRDLDFLLTLPVSKKEFMMGKILSSALVISLPSLFFALVASFSGNNLFVLPISLLFPINSCLFAGALLFRYPSNEPGIPSMGLKMGSILLATTLFLFALSAPSIFLMRYDASVLVSSVLFAILYHKIRA</sequence>
<keyword evidence="1" id="KW-1133">Transmembrane helix</keyword>
<dbReference type="EMBL" id="DSYZ01000144">
    <property type="protein sequence ID" value="HGT83599.1"/>
    <property type="molecule type" value="Genomic_DNA"/>
</dbReference>
<feature type="transmembrane region" description="Helical" evidence="1">
    <location>
        <begin position="362"/>
        <end position="383"/>
    </location>
</feature>
<dbReference type="Pfam" id="PF09847">
    <property type="entry name" value="12TM_1"/>
    <property type="match status" value="1"/>
</dbReference>
<feature type="transmembrane region" description="Helical" evidence="1">
    <location>
        <begin position="332"/>
        <end position="356"/>
    </location>
</feature>
<reference evidence="2" key="1">
    <citation type="journal article" date="2020" name="mSystems">
        <title>Genome- and Community-Level Interaction Insights into Carbon Utilization and Element Cycling Functions of Hydrothermarchaeota in Hydrothermal Sediment.</title>
        <authorList>
            <person name="Zhou Z."/>
            <person name="Liu Y."/>
            <person name="Xu W."/>
            <person name="Pan J."/>
            <person name="Luo Z.H."/>
            <person name="Li M."/>
        </authorList>
    </citation>
    <scope>NUCLEOTIDE SEQUENCE [LARGE SCALE GENOMIC DNA]</scope>
    <source>
        <strain evidence="2">SpSt-587</strain>
    </source>
</reference>
<keyword evidence="1" id="KW-0812">Transmembrane</keyword>
<feature type="transmembrane region" description="Helical" evidence="1">
    <location>
        <begin position="267"/>
        <end position="285"/>
    </location>
</feature>
<accession>A0A7J3M490</accession>
<name>A0A7J3M490_ARCFL</name>
<comment type="caution">
    <text evidence="2">The sequence shown here is derived from an EMBL/GenBank/DDBJ whole genome shotgun (WGS) entry which is preliminary data.</text>
</comment>
<evidence type="ECO:0000313" key="2">
    <source>
        <dbReference type="EMBL" id="HGT83599.1"/>
    </source>
</evidence>
<dbReference type="InterPro" id="IPR018646">
    <property type="entry name" value="12TM_1"/>
</dbReference>
<dbReference type="AlphaFoldDB" id="A0A7J3M490"/>
<feature type="transmembrane region" description="Helical" evidence="1">
    <location>
        <begin position="161"/>
        <end position="179"/>
    </location>
</feature>